<evidence type="ECO:0000256" key="5">
    <source>
        <dbReference type="SAM" id="MobiDB-lite"/>
    </source>
</evidence>
<dbReference type="Proteomes" id="UP001611383">
    <property type="component" value="Chromosome"/>
</dbReference>
<accession>A0ABY9WWN5</accession>
<dbReference type="Pfam" id="PF00069">
    <property type="entry name" value="Pkinase"/>
    <property type="match status" value="1"/>
</dbReference>
<dbReference type="CDD" id="cd14014">
    <property type="entry name" value="STKc_PknB_like"/>
    <property type="match status" value="1"/>
</dbReference>
<dbReference type="PROSITE" id="PS50011">
    <property type="entry name" value="PROTEIN_KINASE_DOM"/>
    <property type="match status" value="1"/>
</dbReference>
<feature type="region of interest" description="Disordered" evidence="5">
    <location>
        <begin position="1"/>
        <end position="25"/>
    </location>
</feature>
<dbReference type="InterPro" id="IPR041664">
    <property type="entry name" value="AAA_16"/>
</dbReference>
<keyword evidence="8" id="KW-1185">Reference proteome</keyword>
<dbReference type="PANTHER" id="PTHR43289">
    <property type="entry name" value="MITOGEN-ACTIVATED PROTEIN KINASE KINASE KINASE 20-RELATED"/>
    <property type="match status" value="1"/>
</dbReference>
<protein>
    <submittedName>
        <fullName evidence="7">Protein kinase</fullName>
    </submittedName>
</protein>
<feature type="domain" description="Protein kinase" evidence="6">
    <location>
        <begin position="33"/>
        <end position="295"/>
    </location>
</feature>
<dbReference type="SUPFAM" id="SSF48452">
    <property type="entry name" value="TPR-like"/>
    <property type="match status" value="1"/>
</dbReference>
<dbReference type="InterPro" id="IPR011009">
    <property type="entry name" value="Kinase-like_dom_sf"/>
</dbReference>
<evidence type="ECO:0000313" key="7">
    <source>
        <dbReference type="EMBL" id="WNG47537.1"/>
    </source>
</evidence>
<evidence type="ECO:0000313" key="8">
    <source>
        <dbReference type="Proteomes" id="UP001611383"/>
    </source>
</evidence>
<evidence type="ECO:0000256" key="3">
    <source>
        <dbReference type="ARBA" id="ARBA00022777"/>
    </source>
</evidence>
<organism evidence="7 8">
    <name type="scientific">Archangium minus</name>
    <dbReference type="NCBI Taxonomy" id="83450"/>
    <lineage>
        <taxon>Bacteria</taxon>
        <taxon>Pseudomonadati</taxon>
        <taxon>Myxococcota</taxon>
        <taxon>Myxococcia</taxon>
        <taxon>Myxococcales</taxon>
        <taxon>Cystobacterineae</taxon>
        <taxon>Archangiaceae</taxon>
        <taxon>Archangium</taxon>
    </lineage>
</organism>
<gene>
    <name evidence="7" type="ORF">F0U60_28015</name>
</gene>
<name>A0ABY9WWN5_9BACT</name>
<dbReference type="PROSITE" id="PS00108">
    <property type="entry name" value="PROTEIN_KINASE_ST"/>
    <property type="match status" value="1"/>
</dbReference>
<sequence>MAVDSTVTSPPVSPDGNVGRSPLSPGTLVADRFRIEELAGRGGMGSVFRASDLSTGNSVALKLLHASASPEAVYRFNREAVLLAELSHPAIVSYVAHGTSKEGQPFLAMEWLEGEDLARRLTRQPLRVSETLALLCRAAEALATAHRQGIVHRDIKPSNLFLRGGRPENVVLLDFGLARHVAPTLVQVTGINTVLGTPGYMAPEQASCQSEIPPCADIFSLGCVLYECLTGQPPFVAHHFAAVLAKILYAQPKPLEKLRTDLPSDLQMLVNRMLAKDPQRRLPDATHLLNALSALKSIPELQPPDAAAAIRASQLPEAEQRFVSILLVSIPALATSSPGVEMARGHELRDSMRTALAPYGAWVELLVDGSLVVTLAPERGVATDQAALAARCALSIKDRWPEVSVVLATGLGILDEHLPVGEAMDKAARLLRQAEQMAAQSVVVMDEVTASLLGPNFQLSRSSPDTFVLQGEQLNADAARPLLGKPTPCVGREQELALLEFTLSSCIEETVTQALLVTALPGVGKSRLRHEFLRRIERREQPVLVLLGRGDPMSAGASYGLLGQALRLLCGCVEGEDLESHRARLVQRMSRHLRASEAREAVEFLGELCAIPFSDESNPRLRAARGDPRLMSTQVSRAFVSFLKAECAHQPVLLVLEDLHWSDALTVKAVDEALRALAELPFMVLALARPEVKTLFPSLWSRYLQELPLRGLSRKASAQLVREVLGSQVPEAIVQKAVEQSDGNALFLEELIRMLAEGRGEAPPETVLAVLQARLMRMDPGVRRTLLAASFFGRHFWSGGVRELLISQGPDELWEEHLRRLVELEVIEPQPDSRFPTETQYRFRHALVRDAAYGLAPDGLRTQGHRLAVDWLERMGEPDPLVLATHYQRSEQPARAAHFYIQAAERLLERDDLVGTQRCVDLALACGAQGRELVRLRALQAVVAFWMYDFSKLLELGGSELEELEVGSRLWCWVMGSLVVTAVYSRDQWAQSARLRQFLLSTTPEPEAVSAYYWAVASLGLAHVLSGDRWEAQDVLDRLGQRASDSVGLGWARCIQAFVHHNFEAKPWQAFIQAEQGMRDFRELGMEWHALALQSISGMALAALGDVLEGVERMRDVITNQQQGPRFSSETNQHLLCLMLADSPNPQHWQEAQTQAREWVVGVENDYSFRQGMMHAALAKVMTEQGNPCEAEPYARKACELLATYGTELIHARSYLSSALLAQGRAAEARQQAEQGVRELEQMGNSGVYAVPTRLALAQVCFAQGDASAGEAALRKALQCVRERASDIPDPALRERFLRQVPENARTLELAHQRWGEFLE</sequence>
<reference evidence="7 8" key="1">
    <citation type="submission" date="2019-08" db="EMBL/GenBank/DDBJ databases">
        <title>Archangium and Cystobacter genomes.</title>
        <authorList>
            <person name="Chen I.-C.K."/>
            <person name="Wielgoss S."/>
        </authorList>
    </citation>
    <scope>NUCLEOTIDE SEQUENCE [LARGE SCALE GENOMIC DNA]</scope>
    <source>
        <strain evidence="7 8">Cbm 6</strain>
    </source>
</reference>
<dbReference type="SUPFAM" id="SSF56112">
    <property type="entry name" value="Protein kinase-like (PK-like)"/>
    <property type="match status" value="1"/>
</dbReference>
<dbReference type="PANTHER" id="PTHR43289:SF6">
    <property type="entry name" value="SERINE_THREONINE-PROTEIN KINASE NEKL-3"/>
    <property type="match status" value="1"/>
</dbReference>
<proteinExistence type="predicted"/>
<evidence type="ECO:0000256" key="2">
    <source>
        <dbReference type="ARBA" id="ARBA00022741"/>
    </source>
</evidence>
<dbReference type="InterPro" id="IPR008271">
    <property type="entry name" value="Ser/Thr_kinase_AS"/>
</dbReference>
<dbReference type="Gene3D" id="3.30.200.20">
    <property type="entry name" value="Phosphorylase Kinase, domain 1"/>
    <property type="match status" value="1"/>
</dbReference>
<dbReference type="InterPro" id="IPR027417">
    <property type="entry name" value="P-loop_NTPase"/>
</dbReference>
<keyword evidence="3 7" id="KW-0418">Kinase</keyword>
<dbReference type="EMBL" id="CP043494">
    <property type="protein sequence ID" value="WNG47537.1"/>
    <property type="molecule type" value="Genomic_DNA"/>
</dbReference>
<evidence type="ECO:0000256" key="4">
    <source>
        <dbReference type="ARBA" id="ARBA00022840"/>
    </source>
</evidence>
<keyword evidence="4" id="KW-0067">ATP-binding</keyword>
<feature type="compositionally biased region" description="Polar residues" evidence="5">
    <location>
        <begin position="1"/>
        <end position="10"/>
    </location>
</feature>
<dbReference type="InterPro" id="IPR011990">
    <property type="entry name" value="TPR-like_helical_dom_sf"/>
</dbReference>
<keyword evidence="1" id="KW-0808">Transferase</keyword>
<dbReference type="Gene3D" id="1.10.510.10">
    <property type="entry name" value="Transferase(Phosphotransferase) domain 1"/>
    <property type="match status" value="1"/>
</dbReference>
<dbReference type="RefSeq" id="WP_395803996.1">
    <property type="nucleotide sequence ID" value="NZ_CP043494.1"/>
</dbReference>
<dbReference type="SUPFAM" id="SSF52540">
    <property type="entry name" value="P-loop containing nucleoside triphosphate hydrolases"/>
    <property type="match status" value="1"/>
</dbReference>
<keyword evidence="2" id="KW-0547">Nucleotide-binding</keyword>
<dbReference type="Gene3D" id="1.25.40.10">
    <property type="entry name" value="Tetratricopeptide repeat domain"/>
    <property type="match status" value="1"/>
</dbReference>
<dbReference type="SMART" id="SM00220">
    <property type="entry name" value="S_TKc"/>
    <property type="match status" value="1"/>
</dbReference>
<dbReference type="GO" id="GO:0016301">
    <property type="term" value="F:kinase activity"/>
    <property type="evidence" value="ECO:0007669"/>
    <property type="project" value="UniProtKB-KW"/>
</dbReference>
<dbReference type="InterPro" id="IPR000719">
    <property type="entry name" value="Prot_kinase_dom"/>
</dbReference>
<dbReference type="Pfam" id="PF13191">
    <property type="entry name" value="AAA_16"/>
    <property type="match status" value="1"/>
</dbReference>
<evidence type="ECO:0000256" key="1">
    <source>
        <dbReference type="ARBA" id="ARBA00022679"/>
    </source>
</evidence>
<evidence type="ECO:0000259" key="6">
    <source>
        <dbReference type="PROSITE" id="PS50011"/>
    </source>
</evidence>